<evidence type="ECO:0000313" key="1">
    <source>
        <dbReference type="EMBL" id="BAC91291.1"/>
    </source>
</evidence>
<protein>
    <submittedName>
        <fullName evidence="1">Glr3350 protein</fullName>
    </submittedName>
</protein>
<gene>
    <name evidence="1" type="ordered locus">glr3350</name>
</gene>
<dbReference type="HOGENOM" id="CLU_2011996_0_0_3"/>
<evidence type="ECO:0000313" key="2">
    <source>
        <dbReference type="Proteomes" id="UP000000557"/>
    </source>
</evidence>
<dbReference type="InParanoid" id="Q7NG24"/>
<dbReference type="AlphaFoldDB" id="Q7NG24"/>
<proteinExistence type="predicted"/>
<dbReference type="Proteomes" id="UP000000557">
    <property type="component" value="Chromosome"/>
</dbReference>
<dbReference type="EMBL" id="BA000045">
    <property type="protein sequence ID" value="BAC91291.1"/>
    <property type="molecule type" value="Genomic_DNA"/>
</dbReference>
<reference evidence="1 2" key="1">
    <citation type="journal article" date="2003" name="DNA Res.">
        <title>Complete genome structure of Gloeobacter violaceus PCC 7421, a cyanobacterium that lacks thylakoids.</title>
        <authorList>
            <person name="Nakamura Y."/>
            <person name="Kaneko T."/>
            <person name="Sato S."/>
            <person name="Mimuro M."/>
            <person name="Miyashita H."/>
            <person name="Tsuchiya T."/>
            <person name="Sasamoto S."/>
            <person name="Watanabe A."/>
            <person name="Kawashima K."/>
            <person name="Kishida Y."/>
            <person name="Kiyokawa C."/>
            <person name="Kohara M."/>
            <person name="Matsumoto M."/>
            <person name="Matsuno A."/>
            <person name="Nakazaki N."/>
            <person name="Shimpo S."/>
            <person name="Takeuchi C."/>
            <person name="Yamada M."/>
            <person name="Tabata S."/>
        </authorList>
    </citation>
    <scope>NUCLEOTIDE SEQUENCE [LARGE SCALE GENOMIC DNA]</scope>
    <source>
        <strain evidence="2">ATCC 29082 / PCC 7421</strain>
    </source>
</reference>
<organism evidence="1 2">
    <name type="scientific">Gloeobacter violaceus (strain ATCC 29082 / PCC 7421)</name>
    <dbReference type="NCBI Taxonomy" id="251221"/>
    <lineage>
        <taxon>Bacteria</taxon>
        <taxon>Bacillati</taxon>
        <taxon>Cyanobacteriota</taxon>
        <taxon>Cyanophyceae</taxon>
        <taxon>Gloeobacterales</taxon>
        <taxon>Gloeobacteraceae</taxon>
        <taxon>Gloeobacter</taxon>
    </lineage>
</organism>
<reference evidence="1 2" key="2">
    <citation type="journal article" date="2003" name="DNA Res.">
        <title>Complete genome structure of Gloeobacter violaceus PCC 7421, a cyanobacterium that lacks thylakoids (supplement).</title>
        <authorList>
            <person name="Nakamura Y."/>
            <person name="Kaneko T."/>
            <person name="Sato S."/>
            <person name="Mimuro M."/>
            <person name="Miyashita H."/>
            <person name="Tsuchiya T."/>
            <person name="Sasamoto S."/>
            <person name="Watanabe A."/>
            <person name="Kawashima K."/>
            <person name="Kishida Y."/>
            <person name="Kiyokawa C."/>
            <person name="Kohara M."/>
            <person name="Matsumoto M."/>
            <person name="Matsuno A."/>
            <person name="Nakazaki N."/>
            <person name="Shimpo S."/>
            <person name="Takeuchi C."/>
            <person name="Yamada M."/>
            <person name="Tabata S."/>
        </authorList>
    </citation>
    <scope>NUCLEOTIDE SEQUENCE [LARGE SCALE GENOMIC DNA]</scope>
    <source>
        <strain evidence="2">ATCC 29082 / PCC 7421</strain>
    </source>
</reference>
<dbReference type="EnsemblBacteria" id="BAC91291">
    <property type="protein sequence ID" value="BAC91291"/>
    <property type="gene ID" value="BAC91291"/>
</dbReference>
<keyword evidence="2" id="KW-1185">Reference proteome</keyword>
<name>Q7NG24_GLOVI</name>
<accession>Q7NG24</accession>
<dbReference type="KEGG" id="gvi:glr3350"/>
<sequence length="123" mass="13729">MNLDFSRRLAHPTKILQPLYLPAESRFEGFDVQFSEGALELNLQTGYSDSPSQEDETFVTTFGAKLDLGAPQVGISRFEDWNGPDSTTYSGGVQLGDVELGGAVPRQRPWTRSTHLQRSVPRW</sequence>
<dbReference type="STRING" id="251221.gene:10760861"/>